<dbReference type="Proteomes" id="UP000054217">
    <property type="component" value="Unassembled WGS sequence"/>
</dbReference>
<name>A0A0C3J1C0_PISTI</name>
<reference evidence="1 2" key="1">
    <citation type="submission" date="2014-04" db="EMBL/GenBank/DDBJ databases">
        <authorList>
            <consortium name="DOE Joint Genome Institute"/>
            <person name="Kuo A."/>
            <person name="Kohler A."/>
            <person name="Costa M.D."/>
            <person name="Nagy L.G."/>
            <person name="Floudas D."/>
            <person name="Copeland A."/>
            <person name="Barry K.W."/>
            <person name="Cichocki N."/>
            <person name="Veneault-Fourrey C."/>
            <person name="LaButti K."/>
            <person name="Lindquist E.A."/>
            <person name="Lipzen A."/>
            <person name="Lundell T."/>
            <person name="Morin E."/>
            <person name="Murat C."/>
            <person name="Sun H."/>
            <person name="Tunlid A."/>
            <person name="Henrissat B."/>
            <person name="Grigoriev I.V."/>
            <person name="Hibbett D.S."/>
            <person name="Martin F."/>
            <person name="Nordberg H.P."/>
            <person name="Cantor M.N."/>
            <person name="Hua S.X."/>
        </authorList>
    </citation>
    <scope>NUCLEOTIDE SEQUENCE [LARGE SCALE GENOMIC DNA]</scope>
    <source>
        <strain evidence="1 2">Marx 270</strain>
    </source>
</reference>
<dbReference type="EMBL" id="KN831980">
    <property type="protein sequence ID" value="KIO02838.1"/>
    <property type="molecule type" value="Genomic_DNA"/>
</dbReference>
<dbReference type="HOGENOM" id="CLU_2109999_0_0_1"/>
<dbReference type="InParanoid" id="A0A0C3J1C0"/>
<gene>
    <name evidence="1" type="ORF">M404DRAFT_647429</name>
</gene>
<accession>A0A0C3J1C0</accession>
<sequence>MLYQPLTTDSSFGHQAIAPFHLTYLRNALQLAVPAFPTEAYSAPLSPAFPILIKPFAIMGTLLRANLASLHISGYGSSSLRQIFPHLISRKLFLVLAKNDDTTINVVRCSSCQIS</sequence>
<proteinExistence type="predicted"/>
<keyword evidence="2" id="KW-1185">Reference proteome</keyword>
<evidence type="ECO:0000313" key="1">
    <source>
        <dbReference type="EMBL" id="KIO02838.1"/>
    </source>
</evidence>
<evidence type="ECO:0000313" key="2">
    <source>
        <dbReference type="Proteomes" id="UP000054217"/>
    </source>
</evidence>
<protein>
    <submittedName>
        <fullName evidence="1">Uncharacterized protein</fullName>
    </submittedName>
</protein>
<dbReference type="AlphaFoldDB" id="A0A0C3J1C0"/>
<organism evidence="1 2">
    <name type="scientific">Pisolithus tinctorius Marx 270</name>
    <dbReference type="NCBI Taxonomy" id="870435"/>
    <lineage>
        <taxon>Eukaryota</taxon>
        <taxon>Fungi</taxon>
        <taxon>Dikarya</taxon>
        <taxon>Basidiomycota</taxon>
        <taxon>Agaricomycotina</taxon>
        <taxon>Agaricomycetes</taxon>
        <taxon>Agaricomycetidae</taxon>
        <taxon>Boletales</taxon>
        <taxon>Sclerodermatineae</taxon>
        <taxon>Pisolithaceae</taxon>
        <taxon>Pisolithus</taxon>
    </lineage>
</organism>
<reference evidence="2" key="2">
    <citation type="submission" date="2015-01" db="EMBL/GenBank/DDBJ databases">
        <title>Evolutionary Origins and Diversification of the Mycorrhizal Mutualists.</title>
        <authorList>
            <consortium name="DOE Joint Genome Institute"/>
            <consortium name="Mycorrhizal Genomics Consortium"/>
            <person name="Kohler A."/>
            <person name="Kuo A."/>
            <person name="Nagy L.G."/>
            <person name="Floudas D."/>
            <person name="Copeland A."/>
            <person name="Barry K.W."/>
            <person name="Cichocki N."/>
            <person name="Veneault-Fourrey C."/>
            <person name="LaButti K."/>
            <person name="Lindquist E.A."/>
            <person name="Lipzen A."/>
            <person name="Lundell T."/>
            <person name="Morin E."/>
            <person name="Murat C."/>
            <person name="Riley R."/>
            <person name="Ohm R."/>
            <person name="Sun H."/>
            <person name="Tunlid A."/>
            <person name="Henrissat B."/>
            <person name="Grigoriev I.V."/>
            <person name="Hibbett D.S."/>
            <person name="Martin F."/>
        </authorList>
    </citation>
    <scope>NUCLEOTIDE SEQUENCE [LARGE SCALE GENOMIC DNA]</scope>
    <source>
        <strain evidence="2">Marx 270</strain>
    </source>
</reference>